<dbReference type="EMBL" id="JAJAGQ010000014">
    <property type="protein sequence ID" value="KAJ8543636.1"/>
    <property type="molecule type" value="Genomic_DNA"/>
</dbReference>
<reference evidence="2" key="1">
    <citation type="journal article" date="2023" name="Proc. Natl. Acad. Sci. U.S.A.">
        <title>Genomic and structural basis for evolution of tropane alkaloid biosynthesis.</title>
        <authorList>
            <person name="Wanga Y.-J."/>
            <person name="Taina T."/>
            <person name="Yua J.-Y."/>
            <person name="Lia J."/>
            <person name="Xua B."/>
            <person name="Chenc J."/>
            <person name="D'Auriad J.C."/>
            <person name="Huanga J.-P."/>
            <person name="Huanga S.-X."/>
        </authorList>
    </citation>
    <scope>NUCLEOTIDE SEQUENCE [LARGE SCALE GENOMIC DNA]</scope>
    <source>
        <strain evidence="2">cv. KIB-2019</strain>
    </source>
</reference>
<dbReference type="Proteomes" id="UP001152561">
    <property type="component" value="Unassembled WGS sequence"/>
</dbReference>
<evidence type="ECO:0000313" key="2">
    <source>
        <dbReference type="Proteomes" id="UP001152561"/>
    </source>
</evidence>
<protein>
    <submittedName>
        <fullName evidence="1">Uncharacterized protein</fullName>
    </submittedName>
</protein>
<gene>
    <name evidence="1" type="ORF">K7X08_006159</name>
</gene>
<dbReference type="AlphaFoldDB" id="A0A9Q1R7V2"/>
<name>A0A9Q1R7V2_9SOLA</name>
<accession>A0A9Q1R7V2</accession>
<keyword evidence="2" id="KW-1185">Reference proteome</keyword>
<sequence>MRFSLKTLALAPLLSPLSPRHRPKMTKFPPVLAYYRRPAWPIGAKTFYCPDLFPPWFHQHARAALQKDKSVFAESTAYIGGSAHNCFKQILFTATANESHPAALTITSNKQKNITPLFSVYEVGSTSGTSNSQCDMNSTIIQNKDCAEQVV</sequence>
<organism evidence="1 2">
    <name type="scientific">Anisodus acutangulus</name>
    <dbReference type="NCBI Taxonomy" id="402998"/>
    <lineage>
        <taxon>Eukaryota</taxon>
        <taxon>Viridiplantae</taxon>
        <taxon>Streptophyta</taxon>
        <taxon>Embryophyta</taxon>
        <taxon>Tracheophyta</taxon>
        <taxon>Spermatophyta</taxon>
        <taxon>Magnoliopsida</taxon>
        <taxon>eudicotyledons</taxon>
        <taxon>Gunneridae</taxon>
        <taxon>Pentapetalae</taxon>
        <taxon>asterids</taxon>
        <taxon>lamiids</taxon>
        <taxon>Solanales</taxon>
        <taxon>Solanaceae</taxon>
        <taxon>Solanoideae</taxon>
        <taxon>Hyoscyameae</taxon>
        <taxon>Anisodus</taxon>
    </lineage>
</organism>
<evidence type="ECO:0000313" key="1">
    <source>
        <dbReference type="EMBL" id="KAJ8543636.1"/>
    </source>
</evidence>
<proteinExistence type="predicted"/>
<comment type="caution">
    <text evidence="1">The sequence shown here is derived from an EMBL/GenBank/DDBJ whole genome shotgun (WGS) entry which is preliminary data.</text>
</comment>